<name>A0A2A6J5S2_9HYPH</name>
<gene>
    <name evidence="2" type="ORF">CO666_24600</name>
</gene>
<comment type="caution">
    <text evidence="2">The sequence shown here is derived from an EMBL/GenBank/DDBJ whole genome shotgun (WGS) entry which is preliminary data.</text>
</comment>
<dbReference type="PANTHER" id="PTHR43194">
    <property type="entry name" value="HYDROLASE ALPHA/BETA FOLD FAMILY"/>
    <property type="match status" value="1"/>
</dbReference>
<dbReference type="Gene3D" id="3.40.50.1820">
    <property type="entry name" value="alpha/beta hydrolase"/>
    <property type="match status" value="1"/>
</dbReference>
<dbReference type="PANTHER" id="PTHR43194:SF2">
    <property type="entry name" value="PEROXISOMAL MEMBRANE PROTEIN LPX1"/>
    <property type="match status" value="1"/>
</dbReference>
<organism evidence="2 3">
    <name type="scientific">Rhizobium chutanense</name>
    <dbReference type="NCBI Taxonomy" id="2035448"/>
    <lineage>
        <taxon>Bacteria</taxon>
        <taxon>Pseudomonadati</taxon>
        <taxon>Pseudomonadota</taxon>
        <taxon>Alphaproteobacteria</taxon>
        <taxon>Hyphomicrobiales</taxon>
        <taxon>Rhizobiaceae</taxon>
        <taxon>Rhizobium/Agrobacterium group</taxon>
        <taxon>Rhizobium</taxon>
    </lineage>
</organism>
<dbReference type="GO" id="GO:0016787">
    <property type="term" value="F:hydrolase activity"/>
    <property type="evidence" value="ECO:0007669"/>
    <property type="project" value="UniProtKB-KW"/>
</dbReference>
<proteinExistence type="predicted"/>
<dbReference type="InterPro" id="IPR029058">
    <property type="entry name" value="AB_hydrolase_fold"/>
</dbReference>
<accession>A0A2A6J5S2</accession>
<dbReference type="Proteomes" id="UP000220768">
    <property type="component" value="Unassembled WGS sequence"/>
</dbReference>
<dbReference type="AlphaFoldDB" id="A0A2A6J5S2"/>
<keyword evidence="3" id="KW-1185">Reference proteome</keyword>
<dbReference type="EMBL" id="NWSV01000021">
    <property type="protein sequence ID" value="PDT01668.1"/>
    <property type="molecule type" value="Genomic_DNA"/>
</dbReference>
<dbReference type="Pfam" id="PF00561">
    <property type="entry name" value="Abhydrolase_1"/>
    <property type="match status" value="1"/>
</dbReference>
<evidence type="ECO:0000259" key="1">
    <source>
        <dbReference type="Pfam" id="PF00561"/>
    </source>
</evidence>
<dbReference type="InterPro" id="IPR050228">
    <property type="entry name" value="Carboxylesterase_BioH"/>
</dbReference>
<evidence type="ECO:0000313" key="3">
    <source>
        <dbReference type="Proteomes" id="UP000220768"/>
    </source>
</evidence>
<protein>
    <submittedName>
        <fullName evidence="2">Alpha/beta hydrolase</fullName>
    </submittedName>
</protein>
<dbReference type="SUPFAM" id="SSF53474">
    <property type="entry name" value="alpha/beta-Hydrolases"/>
    <property type="match status" value="1"/>
</dbReference>
<sequence length="410" mass="44363">MAAHAELIKRVTRAVGDPELPRLTPGLTTRISLQVGSHTSSLAVEDGVVAIDSTSDNADVTLSASEIAWEKVMQVPPPATYHSFTAFQLANPEFTLSGTPLAIAQARPALERLFEIIVSSPAIVSPKLDRNIEQVVGRYKQVEIGGVGHDIYYEEAGAGIPILFLHTAGADGRQFLPQLSDIGLARSNRLIAVDLPFHGRSMPPLTWDGSPYQLTTELYLSWCTAILEQIVGERAIVIGGSMGAAMCMVLAAERPERMLGAVAIEPPFKSKGRRNPFQHNVNVHGSLHNSAYVRGIMSPLSPQAERRRASWIYSQGAPGVYPGDLSFYSDEFDGAAVGPKIDAKRTPIVLLSGTYDYSATPADGAKLADLIPGSRHVVMEGLGHFPMCENPDYFRGFLEDAIRFVEDNAD</sequence>
<feature type="domain" description="AB hydrolase-1" evidence="1">
    <location>
        <begin position="161"/>
        <end position="391"/>
    </location>
</feature>
<dbReference type="InterPro" id="IPR000073">
    <property type="entry name" value="AB_hydrolase_1"/>
</dbReference>
<reference evidence="2 3" key="1">
    <citation type="submission" date="2017-09" db="EMBL/GenBank/DDBJ databases">
        <title>Comparative genomics of rhizobia isolated from Phaseolus vulgaris in China.</title>
        <authorList>
            <person name="Tong W."/>
        </authorList>
    </citation>
    <scope>NUCLEOTIDE SEQUENCE [LARGE SCALE GENOMIC DNA]</scope>
    <source>
        <strain evidence="2 3">C5</strain>
    </source>
</reference>
<dbReference type="RefSeq" id="WP_097614762.1">
    <property type="nucleotide sequence ID" value="NZ_NWSV01000021.1"/>
</dbReference>
<evidence type="ECO:0000313" key="2">
    <source>
        <dbReference type="EMBL" id="PDT01668.1"/>
    </source>
</evidence>
<keyword evidence="2" id="KW-0378">Hydrolase</keyword>